<dbReference type="SUPFAM" id="SSF51445">
    <property type="entry name" value="(Trans)glycosidases"/>
    <property type="match status" value="1"/>
</dbReference>
<accession>A0A017HKR8</accession>
<feature type="active site" description="Proton donor" evidence="15">
    <location>
        <position position="305"/>
    </location>
</feature>
<evidence type="ECO:0000256" key="8">
    <source>
        <dbReference type="ARBA" id="ARBA00023277"/>
    </source>
</evidence>
<proteinExistence type="inferred from homology"/>
<name>A0A017HKR8_9RHOB</name>
<dbReference type="CDD" id="cd11325">
    <property type="entry name" value="AmyAc_GTHase"/>
    <property type="match status" value="1"/>
</dbReference>
<keyword evidence="8" id="KW-0119">Carbohydrate metabolism</keyword>
<comment type="subcellular location">
    <subcellularLocation>
        <location evidence="1 15">Cytoplasm</location>
    </subcellularLocation>
</comment>
<dbReference type="Pfam" id="PF00128">
    <property type="entry name" value="Alpha-amylase"/>
    <property type="match status" value="1"/>
</dbReference>
<dbReference type="Pfam" id="PF11941">
    <property type="entry name" value="DUF3459"/>
    <property type="match status" value="1"/>
</dbReference>
<reference evidence="18 19" key="1">
    <citation type="submission" date="2013-02" db="EMBL/GenBank/DDBJ databases">
        <authorList>
            <person name="Fiebig A."/>
            <person name="Goeker M."/>
            <person name="Klenk H.-P.P."/>
        </authorList>
    </citation>
    <scope>NUCLEOTIDE SEQUENCE [LARGE SCALE GENOMIC DNA]</scope>
    <source>
        <strain evidence="18 19">DSM 19309</strain>
    </source>
</reference>
<dbReference type="OrthoDB" id="9800174at2"/>
<keyword evidence="6" id="KW-0963">Cytoplasm</keyword>
<evidence type="ECO:0000313" key="18">
    <source>
        <dbReference type="EMBL" id="EYD74768.1"/>
    </source>
</evidence>
<dbReference type="SUPFAM" id="SSF81296">
    <property type="entry name" value="E set domains"/>
    <property type="match status" value="1"/>
</dbReference>
<dbReference type="Gene3D" id="1.10.10.760">
    <property type="entry name" value="E-set domains of sugar-utilizing enzymes"/>
    <property type="match status" value="1"/>
</dbReference>
<dbReference type="InterPro" id="IPR022567">
    <property type="entry name" value="DUF3459"/>
</dbReference>
<evidence type="ECO:0000256" key="10">
    <source>
        <dbReference type="ARBA" id="ARBA00032057"/>
    </source>
</evidence>
<evidence type="ECO:0000259" key="17">
    <source>
        <dbReference type="SMART" id="SM00642"/>
    </source>
</evidence>
<dbReference type="HOGENOM" id="CLU_020726_0_0_5"/>
<dbReference type="Gene3D" id="2.60.40.10">
    <property type="entry name" value="Immunoglobulins"/>
    <property type="match status" value="1"/>
</dbReference>
<dbReference type="GO" id="GO:0005992">
    <property type="term" value="P:trehalose biosynthetic process"/>
    <property type="evidence" value="ECO:0007669"/>
    <property type="project" value="UniProtKB-UniRule"/>
</dbReference>
<dbReference type="PANTHER" id="PTHR43651:SF11">
    <property type="entry name" value="MALTO-OLIGOSYLTREHALOSE TREHALOHYDROLASE"/>
    <property type="match status" value="1"/>
</dbReference>
<feature type="site" description="Transition state stabilizer" evidence="16">
    <location>
        <position position="400"/>
    </location>
</feature>
<dbReference type="PIRSF" id="PIRSF006337">
    <property type="entry name" value="Trehalose_TreZ"/>
    <property type="match status" value="1"/>
</dbReference>
<protein>
    <recommendedName>
        <fullName evidence="5 13">Malto-oligosyltrehalose trehalohydrolase</fullName>
        <shortName evidence="14">MTHase</shortName>
        <ecNumber evidence="4 13">3.2.1.141</ecNumber>
    </recommendedName>
    <alternativeName>
        <fullName evidence="11 14">4-alpha-D-((1-&gt;4)-alpha-D-glucano)trehalose trehalohydrolase</fullName>
    </alternativeName>
    <alternativeName>
        <fullName evidence="10 14">Maltooligosyl trehalose trehalohydrolase</fullName>
    </alternativeName>
</protein>
<evidence type="ECO:0000256" key="3">
    <source>
        <dbReference type="ARBA" id="ARBA00008061"/>
    </source>
</evidence>
<comment type="similarity">
    <text evidence="3 14">Belongs to the glycosyl hydrolase 13 family.</text>
</comment>
<evidence type="ECO:0000256" key="6">
    <source>
        <dbReference type="ARBA" id="ARBA00022490"/>
    </source>
</evidence>
<dbReference type="InterPro" id="IPR012768">
    <property type="entry name" value="Trehalose_TreZ"/>
</dbReference>
<dbReference type="EC" id="3.2.1.141" evidence="4 13"/>
<evidence type="ECO:0000256" key="16">
    <source>
        <dbReference type="PIRSR" id="PIRSR006337-3"/>
    </source>
</evidence>
<sequence length="633" mass="69460">MRPGSPERTERRHPVGAEPLASGVHFRVWAPDHKEVTLVTPDGPDRPMEAEDGGFFALFVPGLEVDSLYRFRLSGDKTIRPDPASRFQPDGPDGWSQVVDPGEFAWTDEGWAGLTLPGQAFYEMHIGTFTEEGTWAAAARELPRLRELGITAVEIMPVADFSGRFGWGYDGVCPFAPTRLYGTPDDMRRFVDAAHALGLGVILDVVFNHLGTEGNHIPAFGKAFVSERHMTDWGAELNFDGPGSEAVRAFVLANVAHWIEEYHVDGFRVDATQNITDESPTHILAEITRTARAAAGAKPILIVGENEPQDTRLVRPLDRGGHGMDAVWADDIHHSAFVALTGRGGAYMSDYSGGPQELISAFRRGYLFQGQGYSWHDTGRGTPGLDLGSHRFVAYLENHDQIANTGPGLRLHQRTSPGRFRAMTALLCLAPTTPMLFQGQETGSERPFTYFLDSSPALREEVRQGRIESMGQFKGLASPEMRDRLPDPADETVFRACKLRPPATERERQVEALHRDLLRLRREDPAIRPREGTVTEGAVIGPEAFLLRFFGSEGPGGGDDRLLLVNLGPDLRLRSLAEPLVAPTAKGPWTVLWSSEHPDYGGLGTPPVIEKNLTLFLPGHAAVLLAPSSAKRP</sequence>
<dbReference type="UniPathway" id="UPA00299"/>
<dbReference type="NCBIfam" id="TIGR02402">
    <property type="entry name" value="trehalose_TreZ"/>
    <property type="match status" value="1"/>
</dbReference>
<dbReference type="Gene3D" id="3.20.20.80">
    <property type="entry name" value="Glycosidases"/>
    <property type="match status" value="1"/>
</dbReference>
<dbReference type="PANTHER" id="PTHR43651">
    <property type="entry name" value="1,4-ALPHA-GLUCAN-BRANCHING ENZYME"/>
    <property type="match status" value="1"/>
</dbReference>
<dbReference type="InterPro" id="IPR014756">
    <property type="entry name" value="Ig_E-set"/>
</dbReference>
<evidence type="ECO:0000256" key="4">
    <source>
        <dbReference type="ARBA" id="ARBA00012268"/>
    </source>
</evidence>
<organism evidence="18 19">
    <name type="scientific">Rubellimicrobium mesophilum DSM 19309</name>
    <dbReference type="NCBI Taxonomy" id="442562"/>
    <lineage>
        <taxon>Bacteria</taxon>
        <taxon>Pseudomonadati</taxon>
        <taxon>Pseudomonadota</taxon>
        <taxon>Alphaproteobacteria</taxon>
        <taxon>Rhodobacterales</taxon>
        <taxon>Roseobacteraceae</taxon>
        <taxon>Rubellimicrobium</taxon>
    </lineage>
</organism>
<comment type="pathway">
    <text evidence="2 14">Glycan biosynthesis; trehalose biosynthesis.</text>
</comment>
<evidence type="ECO:0000256" key="14">
    <source>
        <dbReference type="PIRNR" id="PIRNR006337"/>
    </source>
</evidence>
<dbReference type="STRING" id="442562.Rumeso_03721"/>
<evidence type="ECO:0000256" key="12">
    <source>
        <dbReference type="ARBA" id="ARBA00034013"/>
    </source>
</evidence>
<feature type="active site" description="Nucleophile" evidence="15">
    <location>
        <position position="270"/>
    </location>
</feature>
<keyword evidence="9 14" id="KW-0326">Glycosidase</keyword>
<evidence type="ECO:0000256" key="11">
    <source>
        <dbReference type="ARBA" id="ARBA00033284"/>
    </source>
</evidence>
<evidence type="ECO:0000256" key="9">
    <source>
        <dbReference type="ARBA" id="ARBA00023295"/>
    </source>
</evidence>
<dbReference type="GO" id="GO:0033942">
    <property type="term" value="F:4-alpha-D-(1-&gt;4)-alpha-D-glucanotrehalose trehalohydrolase activity"/>
    <property type="evidence" value="ECO:0007669"/>
    <property type="project" value="UniProtKB-EC"/>
</dbReference>
<dbReference type="InterPro" id="IPR004193">
    <property type="entry name" value="Glyco_hydro_13_N"/>
</dbReference>
<keyword evidence="19" id="KW-1185">Reference proteome</keyword>
<dbReference type="RefSeq" id="WP_037280139.1">
    <property type="nucleotide sequence ID" value="NZ_KK088570.1"/>
</dbReference>
<dbReference type="GO" id="GO:0005737">
    <property type="term" value="C:cytoplasm"/>
    <property type="evidence" value="ECO:0007669"/>
    <property type="project" value="UniProtKB-SubCell"/>
</dbReference>
<dbReference type="EMBL" id="AOSK01000108">
    <property type="protein sequence ID" value="EYD74768.1"/>
    <property type="molecule type" value="Genomic_DNA"/>
</dbReference>
<evidence type="ECO:0000256" key="5">
    <source>
        <dbReference type="ARBA" id="ARBA00015938"/>
    </source>
</evidence>
<dbReference type="Pfam" id="PF02922">
    <property type="entry name" value="CBM_48"/>
    <property type="match status" value="1"/>
</dbReference>
<dbReference type="Proteomes" id="UP000019666">
    <property type="component" value="Unassembled WGS sequence"/>
</dbReference>
<dbReference type="PATRIC" id="fig|442562.3.peg.3668"/>
<dbReference type="InterPro" id="IPR017853">
    <property type="entry name" value="GH"/>
</dbReference>
<dbReference type="SMART" id="SM00642">
    <property type="entry name" value="Aamy"/>
    <property type="match status" value="1"/>
</dbReference>
<comment type="catalytic activity">
    <reaction evidence="12 14">
        <text>hydrolysis of (1-&gt;4)-alpha-D-glucosidic linkage in 4-alpha-D-[(1-&gt;4)-alpha-D-glucanosyl]n trehalose to yield trehalose and (1-&gt;4)-alpha-D-glucan.</text>
        <dbReference type="EC" id="3.2.1.141"/>
    </reaction>
</comment>
<dbReference type="CDD" id="cd02853">
    <property type="entry name" value="E_set_MTHase_like_N"/>
    <property type="match status" value="1"/>
</dbReference>
<evidence type="ECO:0000256" key="1">
    <source>
        <dbReference type="ARBA" id="ARBA00004496"/>
    </source>
</evidence>
<keyword evidence="7 14" id="KW-0378">Hydrolase</keyword>
<evidence type="ECO:0000256" key="15">
    <source>
        <dbReference type="PIRSR" id="PIRSR006337-1"/>
    </source>
</evidence>
<dbReference type="InterPro" id="IPR006047">
    <property type="entry name" value="GH13_cat_dom"/>
</dbReference>
<dbReference type="InterPro" id="IPR013783">
    <property type="entry name" value="Ig-like_fold"/>
</dbReference>
<evidence type="ECO:0000256" key="2">
    <source>
        <dbReference type="ARBA" id="ARBA00005199"/>
    </source>
</evidence>
<evidence type="ECO:0000256" key="13">
    <source>
        <dbReference type="NCBIfam" id="TIGR02402"/>
    </source>
</evidence>
<gene>
    <name evidence="18" type="ORF">Rumeso_03721</name>
</gene>
<dbReference type="InterPro" id="IPR044901">
    <property type="entry name" value="Trehalose_TreZ_E-set_sf"/>
</dbReference>
<feature type="domain" description="Glycosyl hydrolase family 13 catalytic" evidence="17">
    <location>
        <begin position="123"/>
        <end position="474"/>
    </location>
</feature>
<comment type="caution">
    <text evidence="18">The sequence shown here is derived from an EMBL/GenBank/DDBJ whole genome shotgun (WGS) entry which is preliminary data.</text>
</comment>
<dbReference type="AlphaFoldDB" id="A0A017HKR8"/>
<evidence type="ECO:0000313" key="19">
    <source>
        <dbReference type="Proteomes" id="UP000019666"/>
    </source>
</evidence>
<evidence type="ECO:0000256" key="7">
    <source>
        <dbReference type="ARBA" id="ARBA00022801"/>
    </source>
</evidence>